<dbReference type="NCBIfam" id="NF003661">
    <property type="entry name" value="PRK05291.1-3"/>
    <property type="match status" value="1"/>
</dbReference>
<evidence type="ECO:0000256" key="7">
    <source>
        <dbReference type="ARBA" id="ARBA00022842"/>
    </source>
</evidence>
<keyword evidence="7 10" id="KW-0460">Magnesium</keyword>
<evidence type="ECO:0000256" key="10">
    <source>
        <dbReference type="HAMAP-Rule" id="MF_00379"/>
    </source>
</evidence>
<dbReference type="GO" id="GO:0005525">
    <property type="term" value="F:GTP binding"/>
    <property type="evidence" value="ECO:0007669"/>
    <property type="project" value="UniProtKB-UniRule"/>
</dbReference>
<feature type="binding site" evidence="10">
    <location>
        <begin position="274"/>
        <end position="277"/>
    </location>
    <ligand>
        <name>GTP</name>
        <dbReference type="ChEBI" id="CHEBI:37565"/>
    </ligand>
</feature>
<dbReference type="GO" id="GO:0046872">
    <property type="term" value="F:metal ion binding"/>
    <property type="evidence" value="ECO:0007669"/>
    <property type="project" value="UniProtKB-KW"/>
</dbReference>
<keyword evidence="2 10" id="KW-0963">Cytoplasm</keyword>
<feature type="binding site" evidence="10">
    <location>
        <position position="230"/>
    </location>
    <ligand>
        <name>K(+)</name>
        <dbReference type="ChEBI" id="CHEBI:29103"/>
    </ligand>
</feature>
<dbReference type="InterPro" id="IPR027266">
    <property type="entry name" value="TrmE/GcvT-like"/>
</dbReference>
<dbReference type="EC" id="3.6.-.-" evidence="10"/>
<feature type="binding site" evidence="10">
    <location>
        <position position="22"/>
    </location>
    <ligand>
        <name>(6S)-5-formyl-5,6,7,8-tetrahydrofolate</name>
        <dbReference type="ChEBI" id="CHEBI:57457"/>
    </ligand>
</feature>
<evidence type="ECO:0000256" key="5">
    <source>
        <dbReference type="ARBA" id="ARBA00022741"/>
    </source>
</evidence>
<dbReference type="InterPro" id="IPR006073">
    <property type="entry name" value="GTP-bd"/>
</dbReference>
<gene>
    <name evidence="10 13" type="primary">mnmE</name>
    <name evidence="10" type="synonym">trmE</name>
    <name evidence="13" type="ORF">BWX89_00900</name>
</gene>
<evidence type="ECO:0000256" key="3">
    <source>
        <dbReference type="ARBA" id="ARBA00022694"/>
    </source>
</evidence>
<dbReference type="Pfam" id="PF01926">
    <property type="entry name" value="MMR_HSR1"/>
    <property type="match status" value="1"/>
</dbReference>
<dbReference type="PROSITE" id="PS51709">
    <property type="entry name" value="G_TRME"/>
    <property type="match status" value="1"/>
</dbReference>
<evidence type="ECO:0000313" key="13">
    <source>
        <dbReference type="EMBL" id="OQB73514.1"/>
    </source>
</evidence>
<feature type="binding site" evidence="10">
    <location>
        <begin position="249"/>
        <end position="255"/>
    </location>
    <ligand>
        <name>GTP</name>
        <dbReference type="ChEBI" id="CHEBI:37565"/>
    </ligand>
</feature>
<dbReference type="Pfam" id="PF10396">
    <property type="entry name" value="TrmE_N"/>
    <property type="match status" value="1"/>
</dbReference>
<keyword evidence="6 10" id="KW-0378">Hydrolase</keyword>
<dbReference type="InterPro" id="IPR027417">
    <property type="entry name" value="P-loop_NTPase"/>
</dbReference>
<comment type="similarity">
    <text evidence="1 10 11">Belongs to the TRAFAC class TrmE-Era-EngA-EngB-Septin-like GTPase superfamily. TrmE GTPase family.</text>
</comment>
<dbReference type="PANTHER" id="PTHR42714">
    <property type="entry name" value="TRNA MODIFICATION GTPASE GTPBP3"/>
    <property type="match status" value="1"/>
</dbReference>
<keyword evidence="5 10" id="KW-0547">Nucleotide-binding</keyword>
<dbReference type="InterPro" id="IPR031168">
    <property type="entry name" value="G_TrmE"/>
</dbReference>
<reference evidence="13" key="1">
    <citation type="submission" date="2017-02" db="EMBL/GenBank/DDBJ databases">
        <title>Delving into the versatile metabolic prowess of the omnipresent phylum Bacteroidetes.</title>
        <authorList>
            <person name="Nobu M.K."/>
            <person name="Mei R."/>
            <person name="Narihiro T."/>
            <person name="Kuroda K."/>
            <person name="Liu W.-T."/>
        </authorList>
    </citation>
    <scope>NUCLEOTIDE SEQUENCE</scope>
    <source>
        <strain evidence="13">ADurb.Bin131</strain>
    </source>
</reference>
<comment type="cofactor">
    <cofactor evidence="10">
        <name>K(+)</name>
        <dbReference type="ChEBI" id="CHEBI:29103"/>
    </cofactor>
    <text evidence="10">Binds 1 potassium ion per subunit.</text>
</comment>
<proteinExistence type="inferred from homology"/>
<dbReference type="Gene3D" id="1.20.120.430">
    <property type="entry name" value="tRNA modification GTPase MnmE domain 2"/>
    <property type="match status" value="1"/>
</dbReference>
<dbReference type="GO" id="GO:0030488">
    <property type="term" value="P:tRNA methylation"/>
    <property type="evidence" value="ECO:0007669"/>
    <property type="project" value="TreeGrafter"/>
</dbReference>
<organism evidence="13">
    <name type="scientific">candidate division TA06 bacterium ADurb.Bin131</name>
    <dbReference type="NCBI Taxonomy" id="1852827"/>
    <lineage>
        <taxon>Bacteria</taxon>
        <taxon>Bacteria division TA06</taxon>
    </lineage>
</organism>
<dbReference type="InterPro" id="IPR005225">
    <property type="entry name" value="Small_GTP-bd"/>
</dbReference>
<dbReference type="PRINTS" id="PR00449">
    <property type="entry name" value="RASTRNSFRMNG"/>
</dbReference>
<dbReference type="CDD" id="cd14858">
    <property type="entry name" value="TrmE_N"/>
    <property type="match status" value="1"/>
</dbReference>
<dbReference type="FunFam" id="3.30.1360.120:FF:000003">
    <property type="entry name" value="tRNA modification GTPase MnmE"/>
    <property type="match status" value="1"/>
</dbReference>
<evidence type="ECO:0000256" key="11">
    <source>
        <dbReference type="RuleBase" id="RU003313"/>
    </source>
</evidence>
<dbReference type="AlphaFoldDB" id="A0A1V6C9I1"/>
<comment type="subcellular location">
    <subcellularLocation>
        <location evidence="10">Cytoplasm</location>
    </subcellularLocation>
</comment>
<evidence type="ECO:0000256" key="4">
    <source>
        <dbReference type="ARBA" id="ARBA00022723"/>
    </source>
</evidence>
<evidence type="ECO:0000256" key="6">
    <source>
        <dbReference type="ARBA" id="ARBA00022801"/>
    </source>
</evidence>
<accession>A0A1V6C9I1</accession>
<dbReference type="GO" id="GO:0042802">
    <property type="term" value="F:identical protein binding"/>
    <property type="evidence" value="ECO:0007669"/>
    <property type="project" value="UniProtKB-ARBA"/>
</dbReference>
<keyword evidence="4 10" id="KW-0479">Metal-binding</keyword>
<dbReference type="NCBIfam" id="TIGR00231">
    <property type="entry name" value="small_GTP"/>
    <property type="match status" value="1"/>
</dbReference>
<dbReference type="Gene3D" id="3.40.50.300">
    <property type="entry name" value="P-loop containing nucleotide triphosphate hydrolases"/>
    <property type="match status" value="1"/>
</dbReference>
<dbReference type="InterPro" id="IPR027368">
    <property type="entry name" value="MnmE_dom2"/>
</dbReference>
<dbReference type="GO" id="GO:0002098">
    <property type="term" value="P:tRNA wobble uridine modification"/>
    <property type="evidence" value="ECO:0007669"/>
    <property type="project" value="TreeGrafter"/>
</dbReference>
<dbReference type="InterPro" id="IPR025867">
    <property type="entry name" value="MnmE_helical"/>
</dbReference>
<feature type="domain" description="TrmE-type G" evidence="12">
    <location>
        <begin position="220"/>
        <end position="379"/>
    </location>
</feature>
<evidence type="ECO:0000256" key="8">
    <source>
        <dbReference type="ARBA" id="ARBA00022958"/>
    </source>
</evidence>
<keyword evidence="8 10" id="KW-0630">Potassium</keyword>
<name>A0A1V6C9I1_UNCT6</name>
<feature type="binding site" evidence="10">
    <location>
        <position position="458"/>
    </location>
    <ligand>
        <name>(6S)-5-formyl-5,6,7,8-tetrahydrofolate</name>
        <dbReference type="ChEBI" id="CHEBI:57457"/>
    </ligand>
</feature>
<dbReference type="CDD" id="cd04164">
    <property type="entry name" value="trmE"/>
    <property type="match status" value="1"/>
</dbReference>
<evidence type="ECO:0000256" key="1">
    <source>
        <dbReference type="ARBA" id="ARBA00011043"/>
    </source>
</evidence>
<comment type="caution">
    <text evidence="13">The sequence shown here is derived from an EMBL/GenBank/DDBJ whole genome shotgun (WGS) entry which is preliminary data.</text>
</comment>
<feature type="binding site" evidence="10">
    <location>
        <position position="251"/>
    </location>
    <ligand>
        <name>K(+)</name>
        <dbReference type="ChEBI" id="CHEBI:29103"/>
    </ligand>
</feature>
<feature type="binding site" evidence="10">
    <location>
        <position position="254"/>
    </location>
    <ligand>
        <name>K(+)</name>
        <dbReference type="ChEBI" id="CHEBI:29103"/>
    </ligand>
</feature>
<dbReference type="NCBIfam" id="TIGR00450">
    <property type="entry name" value="mnmE_trmE_thdF"/>
    <property type="match status" value="1"/>
</dbReference>
<feature type="binding site" evidence="10">
    <location>
        <position position="86"/>
    </location>
    <ligand>
        <name>(6S)-5-formyl-5,6,7,8-tetrahydrofolate</name>
        <dbReference type="ChEBI" id="CHEBI:57457"/>
    </ligand>
</feature>
<evidence type="ECO:0000259" key="12">
    <source>
        <dbReference type="PROSITE" id="PS51709"/>
    </source>
</evidence>
<protein>
    <recommendedName>
        <fullName evidence="10">tRNA modification GTPase MnmE</fullName>
        <ecNumber evidence="10">3.6.-.-</ecNumber>
    </recommendedName>
</protein>
<comment type="function">
    <text evidence="10">Exhibits a very high intrinsic GTPase hydrolysis rate. Involved in the addition of a carboxymethylaminomethyl (cmnm) group at the wobble position (U34) of certain tRNAs, forming tRNA-cmnm(5)s(2)U34.</text>
</comment>
<sequence length="458" mass="50883">MINDTICALSTPYGISGIGIIRMSGPDTIQIIDKIFTPGRKRKTKKTWETHTVRYGFIVDDGKTVDEVLVTIMKSPASYTREDMAEIGCHGGLAAIKSVLRICMKEGARLAEPGEFTRRAFLNGRIDLTQAESILDIISAKTEKSLEISVNQTKGTLSKKINTFRDKLLETLTFLDYQIDFSEDYGELHNTTITKNLIPIIFDMEQTIKTGQAARIFTEGVRIAIVGKPNVGKSKLLNLLVEEDKAIVSDIPGTTRDSIEVVINIQGIPLTIVDTAGLRHSPSEIEKMGIERTKKWIEKSEIVLVLIDASNHIDELDYQILNEVKNKNHIIIFNKCDLPGKVGKEDLPDFSKNSMIVKISALTGEGLSALHSAILDRIYAGAGEIKNTDFFLNIRQHFCLEKALGILKESLEITEKNGTIDIIAENIRQAVVCLDEISGRCVSEEVLDRIFSKFCIGK</sequence>
<feature type="binding site" evidence="10">
    <location>
        <position position="255"/>
    </location>
    <ligand>
        <name>Mg(2+)</name>
        <dbReference type="ChEBI" id="CHEBI:18420"/>
    </ligand>
</feature>
<dbReference type="Proteomes" id="UP000485562">
    <property type="component" value="Unassembled WGS sequence"/>
</dbReference>
<dbReference type="EMBL" id="MWDQ01000077">
    <property type="protein sequence ID" value="OQB73514.1"/>
    <property type="molecule type" value="Genomic_DNA"/>
</dbReference>
<dbReference type="GO" id="GO:0005829">
    <property type="term" value="C:cytosol"/>
    <property type="evidence" value="ECO:0007669"/>
    <property type="project" value="TreeGrafter"/>
</dbReference>
<feature type="binding site" evidence="10">
    <location>
        <position position="249"/>
    </location>
    <ligand>
        <name>K(+)</name>
        <dbReference type="ChEBI" id="CHEBI:29103"/>
    </ligand>
</feature>
<dbReference type="InterPro" id="IPR018948">
    <property type="entry name" value="GTP-bd_TrmE_N"/>
</dbReference>
<dbReference type="Pfam" id="PF12631">
    <property type="entry name" value="MnmE_helical"/>
    <property type="match status" value="1"/>
</dbReference>
<keyword evidence="3 10" id="KW-0819">tRNA processing</keyword>
<feature type="binding site" evidence="10">
    <location>
        <position position="125"/>
    </location>
    <ligand>
        <name>(6S)-5-formyl-5,6,7,8-tetrahydrofolate</name>
        <dbReference type="ChEBI" id="CHEBI:57457"/>
    </ligand>
</feature>
<feature type="binding site" evidence="10">
    <location>
        <position position="234"/>
    </location>
    <ligand>
        <name>Mg(2+)</name>
        <dbReference type="ChEBI" id="CHEBI:18420"/>
    </ligand>
</feature>
<dbReference type="HAMAP" id="MF_00379">
    <property type="entry name" value="GTPase_MnmE"/>
    <property type="match status" value="1"/>
</dbReference>
<dbReference type="Gene3D" id="3.30.1360.120">
    <property type="entry name" value="Probable tRNA modification gtpase trme, domain 1"/>
    <property type="match status" value="1"/>
</dbReference>
<dbReference type="SUPFAM" id="SSF52540">
    <property type="entry name" value="P-loop containing nucleoside triphosphate hydrolases"/>
    <property type="match status" value="1"/>
</dbReference>
<evidence type="ECO:0000256" key="9">
    <source>
        <dbReference type="ARBA" id="ARBA00023134"/>
    </source>
</evidence>
<keyword evidence="9 10" id="KW-0342">GTP-binding</keyword>
<comment type="caution">
    <text evidence="10">Lacks conserved residue(s) required for the propagation of feature annotation.</text>
</comment>
<dbReference type="FunFam" id="3.40.50.300:FF:001376">
    <property type="entry name" value="tRNA modification GTPase MnmE"/>
    <property type="match status" value="1"/>
</dbReference>
<dbReference type="PANTHER" id="PTHR42714:SF2">
    <property type="entry name" value="TRNA MODIFICATION GTPASE GTPBP3, MITOCHONDRIAL"/>
    <property type="match status" value="1"/>
</dbReference>
<dbReference type="InterPro" id="IPR004520">
    <property type="entry name" value="GTPase_MnmE"/>
</dbReference>
<evidence type="ECO:0000256" key="2">
    <source>
        <dbReference type="ARBA" id="ARBA00022490"/>
    </source>
</evidence>
<dbReference type="GO" id="GO:0003924">
    <property type="term" value="F:GTPase activity"/>
    <property type="evidence" value="ECO:0007669"/>
    <property type="project" value="UniProtKB-UniRule"/>
</dbReference>
<comment type="subunit">
    <text evidence="10">Homodimer. Heterotetramer of two MnmE and two MnmG subunits.</text>
</comment>